<protein>
    <recommendedName>
        <fullName evidence="8">Cobyrinate a,c-diamide synthase</fullName>
        <ecNumber evidence="8">6.3.5.11</ecNumber>
    </recommendedName>
    <alternativeName>
        <fullName evidence="8">Cobyrinic acid a,c-diamide synthetase</fullName>
    </alternativeName>
</protein>
<evidence type="ECO:0000256" key="5">
    <source>
        <dbReference type="ARBA" id="ARBA00022840"/>
    </source>
</evidence>
<dbReference type="STRING" id="1513793.SAMN06296036_11265"/>
<comment type="catalytic activity">
    <reaction evidence="8">
        <text>cob(II)yrinate + 2 L-glutamine + 2 ATP + 2 H2O = cob(II)yrinate a,c diamide + 2 L-glutamate + 2 ADP + 2 phosphate + 2 H(+)</text>
        <dbReference type="Rhea" id="RHEA:26289"/>
        <dbReference type="ChEBI" id="CHEBI:15377"/>
        <dbReference type="ChEBI" id="CHEBI:15378"/>
        <dbReference type="ChEBI" id="CHEBI:29985"/>
        <dbReference type="ChEBI" id="CHEBI:30616"/>
        <dbReference type="ChEBI" id="CHEBI:43474"/>
        <dbReference type="ChEBI" id="CHEBI:58359"/>
        <dbReference type="ChEBI" id="CHEBI:58537"/>
        <dbReference type="ChEBI" id="CHEBI:58894"/>
        <dbReference type="ChEBI" id="CHEBI:456216"/>
        <dbReference type="EC" id="6.3.5.11"/>
    </reaction>
</comment>
<feature type="domain" description="CobB/CobQ-like glutamine amidotransferase" evidence="10">
    <location>
        <begin position="247"/>
        <end position="438"/>
    </location>
</feature>
<keyword evidence="3 8" id="KW-0436">Ligase</keyword>
<dbReference type="Pfam" id="PF07685">
    <property type="entry name" value="GATase_3"/>
    <property type="match status" value="1"/>
</dbReference>
<dbReference type="CDD" id="cd03130">
    <property type="entry name" value="GATase1_CobB"/>
    <property type="match status" value="1"/>
</dbReference>
<dbReference type="GO" id="GO:0009236">
    <property type="term" value="P:cobalamin biosynthetic process"/>
    <property type="evidence" value="ECO:0007669"/>
    <property type="project" value="UniProtKB-UniRule"/>
</dbReference>
<dbReference type="Gene3D" id="3.40.50.300">
    <property type="entry name" value="P-loop containing nucleotide triphosphate hydrolases"/>
    <property type="match status" value="1"/>
</dbReference>
<comment type="similarity">
    <text evidence="8">Belongs to the CobB/CbiA family.</text>
</comment>
<proteinExistence type="inferred from homology"/>
<comment type="pathway">
    <text evidence="8">Cofactor biosynthesis; adenosylcobalamin biosynthesis; cob(II)yrinate a,c-diamide from sirohydrochlorin (anaerobic route): step 10/10.</text>
</comment>
<comment type="miscellaneous">
    <text evidence="8">The a and c carboxylates of cobyrinate are activated for nucleophilic attack via formation of a phosphorylated intermediate by ATP. CbiA catalyzes first the amidation of the c-carboxylate, and then that of the a-carboxylate.</text>
</comment>
<evidence type="ECO:0000256" key="4">
    <source>
        <dbReference type="ARBA" id="ARBA00022741"/>
    </source>
</evidence>
<dbReference type="EMBL" id="FWZT01000012">
    <property type="protein sequence ID" value="SMF40170.1"/>
    <property type="molecule type" value="Genomic_DNA"/>
</dbReference>
<feature type="domain" description="CobQ/CobB/MinD/ParA nucleotide binding" evidence="9">
    <location>
        <begin position="7"/>
        <end position="189"/>
    </location>
</feature>
<gene>
    <name evidence="8" type="primary">cbiA</name>
    <name evidence="11" type="ORF">SAMN06296036_11265</name>
</gene>
<evidence type="ECO:0000259" key="10">
    <source>
        <dbReference type="Pfam" id="PF07685"/>
    </source>
</evidence>
<evidence type="ECO:0000256" key="6">
    <source>
        <dbReference type="ARBA" id="ARBA00022842"/>
    </source>
</evidence>
<feature type="site" description="Increases nucleophilicity of active site Cys" evidence="8">
    <location>
        <position position="432"/>
    </location>
</feature>
<dbReference type="InterPro" id="IPR011698">
    <property type="entry name" value="GATase_3"/>
</dbReference>
<organism evidence="11 12">
    <name type="scientific">Pseudobacteriovorax antillogorgiicola</name>
    <dbReference type="NCBI Taxonomy" id="1513793"/>
    <lineage>
        <taxon>Bacteria</taxon>
        <taxon>Pseudomonadati</taxon>
        <taxon>Bdellovibrionota</taxon>
        <taxon>Oligoflexia</taxon>
        <taxon>Oligoflexales</taxon>
        <taxon>Pseudobacteriovoracaceae</taxon>
        <taxon>Pseudobacteriovorax</taxon>
    </lineage>
</organism>
<dbReference type="InterPro" id="IPR004484">
    <property type="entry name" value="CbiA/CobB_synth"/>
</dbReference>
<dbReference type="PANTHER" id="PTHR43873">
    <property type="entry name" value="COBYRINATE A,C-DIAMIDE SYNTHASE"/>
    <property type="match status" value="1"/>
</dbReference>
<evidence type="ECO:0000259" key="9">
    <source>
        <dbReference type="Pfam" id="PF01656"/>
    </source>
</evidence>
<keyword evidence="7 8" id="KW-0315">Glutamine amidotransferase</keyword>
<keyword evidence="2 8" id="KW-0169">Cobalamin biosynthesis</keyword>
<keyword evidence="5 8" id="KW-0067">ATP-binding</keyword>
<feature type="active site" description="Nucleophile" evidence="8">
    <location>
        <position position="329"/>
    </location>
</feature>
<dbReference type="OrthoDB" id="9764035at2"/>
<dbReference type="InterPro" id="IPR002586">
    <property type="entry name" value="CobQ/CobB/MinD/ParA_Nub-bd_dom"/>
</dbReference>
<evidence type="ECO:0000256" key="8">
    <source>
        <dbReference type="HAMAP-Rule" id="MF_00027"/>
    </source>
</evidence>
<keyword evidence="4 8" id="KW-0547">Nucleotide-binding</keyword>
<dbReference type="InterPro" id="IPR027417">
    <property type="entry name" value="P-loop_NTPase"/>
</dbReference>
<dbReference type="NCBIfam" id="TIGR00379">
    <property type="entry name" value="cobB"/>
    <property type="match status" value="1"/>
</dbReference>
<dbReference type="Gene3D" id="3.40.50.880">
    <property type="match status" value="1"/>
</dbReference>
<evidence type="ECO:0000256" key="3">
    <source>
        <dbReference type="ARBA" id="ARBA00022598"/>
    </source>
</evidence>
<dbReference type="PANTHER" id="PTHR43873:SF1">
    <property type="entry name" value="COBYRINATE A,C-DIAMIDE SYNTHASE"/>
    <property type="match status" value="1"/>
</dbReference>
<name>A0A1Y6C168_9BACT</name>
<comment type="domain">
    <text evidence="8">Comprises of two domains. The C-terminal domain contains the binding site for glutamine and catalyzes the hydrolysis of this substrate to glutamate and ammonia. The N-terminal domain is anticipated to bind ATP and cobyrinate and catalyzes the ultimate synthesis of the diamide product. The ammonia produced via the glutaminase domain is probably translocated to the adjacent domain via a molecular tunnel, where it reacts with an activated intermediate.</text>
</comment>
<evidence type="ECO:0000256" key="2">
    <source>
        <dbReference type="ARBA" id="ARBA00022573"/>
    </source>
</evidence>
<evidence type="ECO:0000313" key="12">
    <source>
        <dbReference type="Proteomes" id="UP000192907"/>
    </source>
</evidence>
<comment type="function">
    <text evidence="8">Catalyzes the ATP-dependent amidation of the two carboxylate groups at positions a and c of cobyrinate, using either L-glutamine or ammonia as the nitrogen source.</text>
</comment>
<comment type="cofactor">
    <cofactor evidence="1 8">
        <name>Mg(2+)</name>
        <dbReference type="ChEBI" id="CHEBI:18420"/>
    </cofactor>
</comment>
<dbReference type="EC" id="6.3.5.11" evidence="8"/>
<accession>A0A1Y6C168</accession>
<dbReference type="HAMAP" id="MF_00027">
    <property type="entry name" value="CobB_CbiA"/>
    <property type="match status" value="1"/>
</dbReference>
<dbReference type="CDD" id="cd05388">
    <property type="entry name" value="CobB_N"/>
    <property type="match status" value="1"/>
</dbReference>
<dbReference type="UniPathway" id="UPA00148">
    <property type="reaction ID" value="UER00231"/>
</dbReference>
<keyword evidence="6 8" id="KW-0460">Magnesium</keyword>
<sequence length="453" mass="49870">MAQIPRLVVAGLSSGVGKTTCMVGLTIALRRRGLKVASFKCGPDYLDPSYHHRASQQTCHNLDGWIMGQDAILETFQRASRDADIALIEGVMGLFDGASPRSPAGSSAEIARWLQAPVLVTVDASGMARTIAAIESGLLHFEPDLPVAGLITNFVGSQSHKNLLQEALRQLPVIGGLPKRPDLAFPERHLGLSTAREQAVPQAQLEAWADMVEEWFDIEQILEIAGNAPSLPTASDVMEQPSSTRCRIAYAWDEAFHFYYEDNLARLRRLGVELVPFSPIHDSRIPDADGLYLGGGYPELFATELANNSAMLASIHSFAERGKPIYGECGGLIYLCESLQDLDGKTHSMLGLLPGYVTMKDKLQALGYVEVETQDPSFLGDAGTRFRGHQFRYSTIVMDGSITESYKLRKRRNQELSREGFRKGQILGSYVHAHWASNPQICENFIQACEAFR</sequence>
<evidence type="ECO:0000256" key="1">
    <source>
        <dbReference type="ARBA" id="ARBA00001946"/>
    </source>
</evidence>
<dbReference type="InterPro" id="IPR029062">
    <property type="entry name" value="Class_I_gatase-like"/>
</dbReference>
<dbReference type="Pfam" id="PF01656">
    <property type="entry name" value="CbiA"/>
    <property type="match status" value="1"/>
</dbReference>
<evidence type="ECO:0000256" key="7">
    <source>
        <dbReference type="ARBA" id="ARBA00022962"/>
    </source>
</evidence>
<dbReference type="AlphaFoldDB" id="A0A1Y6C168"/>
<dbReference type="GO" id="GO:0042242">
    <property type="term" value="F:cobyrinic acid a,c-diamide synthase activity"/>
    <property type="evidence" value="ECO:0007669"/>
    <property type="project" value="UniProtKB-UniRule"/>
</dbReference>
<dbReference type="SUPFAM" id="SSF52317">
    <property type="entry name" value="Class I glutamine amidotransferase-like"/>
    <property type="match status" value="1"/>
</dbReference>
<evidence type="ECO:0000313" key="11">
    <source>
        <dbReference type="EMBL" id="SMF40170.1"/>
    </source>
</evidence>
<keyword evidence="12" id="KW-1185">Reference proteome</keyword>
<dbReference type="NCBIfam" id="NF002204">
    <property type="entry name" value="PRK01077.1"/>
    <property type="match status" value="1"/>
</dbReference>
<dbReference type="Proteomes" id="UP000192907">
    <property type="component" value="Unassembled WGS sequence"/>
</dbReference>
<dbReference type="SUPFAM" id="SSF52540">
    <property type="entry name" value="P-loop containing nucleoside triphosphate hydrolases"/>
    <property type="match status" value="1"/>
</dbReference>
<dbReference type="RefSeq" id="WP_132320404.1">
    <property type="nucleotide sequence ID" value="NZ_FWZT01000012.1"/>
</dbReference>
<dbReference type="PROSITE" id="PS51274">
    <property type="entry name" value="GATASE_COBBQ"/>
    <property type="match status" value="1"/>
</dbReference>
<reference evidence="12" key="1">
    <citation type="submission" date="2017-04" db="EMBL/GenBank/DDBJ databases">
        <authorList>
            <person name="Varghese N."/>
            <person name="Submissions S."/>
        </authorList>
    </citation>
    <scope>NUCLEOTIDE SEQUENCE [LARGE SCALE GENOMIC DNA]</scope>
    <source>
        <strain evidence="12">RKEM611</strain>
    </source>
</reference>
<dbReference type="GO" id="GO:0005524">
    <property type="term" value="F:ATP binding"/>
    <property type="evidence" value="ECO:0007669"/>
    <property type="project" value="UniProtKB-UniRule"/>
</dbReference>